<sequence>MSIENNFLSVEFLVKFWFNSKWNINYCTTTGLFFFRRIAPEGVDLVLDCMAGDDCERGLALLKFNGKYVMYGTSSLLSWDVKNLFGITKGMTNV</sequence>
<comment type="caution">
    <text evidence="1">The sequence shown here is derived from an EMBL/GenBank/DDBJ whole genome shotgun (WGS) entry which is preliminary data.</text>
</comment>
<protein>
    <submittedName>
        <fullName evidence="1">Uncharacterized protein</fullName>
    </submittedName>
</protein>
<evidence type="ECO:0000313" key="2">
    <source>
        <dbReference type="Proteomes" id="UP000663845"/>
    </source>
</evidence>
<dbReference type="SUPFAM" id="SSF51735">
    <property type="entry name" value="NAD(P)-binding Rossmann-fold domains"/>
    <property type="match status" value="1"/>
</dbReference>
<dbReference type="Gene3D" id="3.40.50.720">
    <property type="entry name" value="NAD(P)-binding Rossmann-like Domain"/>
    <property type="match status" value="1"/>
</dbReference>
<dbReference type="InterPro" id="IPR036291">
    <property type="entry name" value="NAD(P)-bd_dom_sf"/>
</dbReference>
<name>A0A813NWX4_9BILA</name>
<reference evidence="1" key="1">
    <citation type="submission" date="2021-02" db="EMBL/GenBank/DDBJ databases">
        <authorList>
            <person name="Nowell W R."/>
        </authorList>
    </citation>
    <scope>NUCLEOTIDE SEQUENCE</scope>
</reference>
<dbReference type="Proteomes" id="UP000663845">
    <property type="component" value="Unassembled WGS sequence"/>
</dbReference>
<dbReference type="AlphaFoldDB" id="A0A813NWX4"/>
<organism evidence="1 2">
    <name type="scientific">Adineta steineri</name>
    <dbReference type="NCBI Taxonomy" id="433720"/>
    <lineage>
        <taxon>Eukaryota</taxon>
        <taxon>Metazoa</taxon>
        <taxon>Spiralia</taxon>
        <taxon>Gnathifera</taxon>
        <taxon>Rotifera</taxon>
        <taxon>Eurotatoria</taxon>
        <taxon>Bdelloidea</taxon>
        <taxon>Adinetida</taxon>
        <taxon>Adinetidae</taxon>
        <taxon>Adineta</taxon>
    </lineage>
</organism>
<proteinExistence type="predicted"/>
<gene>
    <name evidence="1" type="ORF">JYZ213_LOCUS1929</name>
</gene>
<dbReference type="EMBL" id="CAJNOG010000009">
    <property type="protein sequence ID" value="CAF0741877.1"/>
    <property type="molecule type" value="Genomic_DNA"/>
</dbReference>
<accession>A0A813NWX4</accession>
<evidence type="ECO:0000313" key="1">
    <source>
        <dbReference type="EMBL" id="CAF0741877.1"/>
    </source>
</evidence>